<dbReference type="GO" id="GO:0020037">
    <property type="term" value="F:heme binding"/>
    <property type="evidence" value="ECO:0007669"/>
    <property type="project" value="TreeGrafter"/>
</dbReference>
<dbReference type="STRING" id="145388.A0A0D2LHZ7"/>
<dbReference type="OrthoDB" id="19261at2759"/>
<dbReference type="GO" id="GO:0140575">
    <property type="term" value="F:transmembrane monodehydroascorbate reductase activity"/>
    <property type="evidence" value="ECO:0007669"/>
    <property type="project" value="InterPro"/>
</dbReference>
<evidence type="ECO:0000313" key="14">
    <source>
        <dbReference type="Proteomes" id="UP000054498"/>
    </source>
</evidence>
<evidence type="ECO:0000256" key="9">
    <source>
        <dbReference type="ARBA" id="ARBA00023004"/>
    </source>
</evidence>
<comment type="subcellular location">
    <subcellularLocation>
        <location evidence="2">Membrane</location>
        <topology evidence="2">Multi-pass membrane protein</topology>
    </subcellularLocation>
</comment>
<sequence length="428" mass="44304">MLTSTAGYMSTDKRCWNRVYSGDKALYDGLNTKITVPCPAAGQPLIFNVASASGPKDNYHTAGAQIPVGYTDGPCAAVSDKAKCDPVPDPKTALPDAADPAGALNATAAAPSLNASGVDALAPAATPDARPANGETVTIGFVPINVAAVPGSRVARVQAAQDPAAAEDEALMGVNATAGDAVQLRPVIQRQPGVPRSLWVFLHAALMMAGFALLLPLGLLLGRHRWMFGRDPRTGKVLDSWVWVQGLVQALAVICGLVGVTMAILGTGWKSMRSVPYYTGHKWLGVAVVAASLLHVIALIIKPNLATGAGRAWAAARRAFGCAVAAAGVANVFIGAVLMHGYKRQPYAYWLAPAAACVGAVVLLAALLEAIKIQLQRTHRYYPKTDQMFDVSNTFHHSSKRGGAGGGAGPAAATVDVFARSEAGGSKV</sequence>
<evidence type="ECO:0000313" key="13">
    <source>
        <dbReference type="EMBL" id="KIZ06094.1"/>
    </source>
</evidence>
<evidence type="ECO:0000256" key="2">
    <source>
        <dbReference type="ARBA" id="ARBA00004141"/>
    </source>
</evidence>
<dbReference type="RefSeq" id="XP_013905113.1">
    <property type="nucleotide sequence ID" value="XM_014049659.1"/>
</dbReference>
<accession>A0A0D2LHZ7</accession>
<evidence type="ECO:0000256" key="6">
    <source>
        <dbReference type="ARBA" id="ARBA00022723"/>
    </source>
</evidence>
<dbReference type="GeneID" id="25734740"/>
<evidence type="ECO:0000256" key="3">
    <source>
        <dbReference type="ARBA" id="ARBA00022448"/>
    </source>
</evidence>
<feature type="transmembrane region" description="Helical" evidence="11">
    <location>
        <begin position="198"/>
        <end position="221"/>
    </location>
</feature>
<keyword evidence="8 11" id="KW-1133">Transmembrane helix</keyword>
<evidence type="ECO:0000256" key="10">
    <source>
        <dbReference type="ARBA" id="ARBA00023136"/>
    </source>
</evidence>
<comment type="cofactor">
    <cofactor evidence="1">
        <name>heme b</name>
        <dbReference type="ChEBI" id="CHEBI:60344"/>
    </cofactor>
</comment>
<dbReference type="SMART" id="SM00665">
    <property type="entry name" value="B561"/>
    <property type="match status" value="1"/>
</dbReference>
<feature type="transmembrane region" description="Helical" evidence="11">
    <location>
        <begin position="322"/>
        <end position="342"/>
    </location>
</feature>
<dbReference type="AlphaFoldDB" id="A0A0D2LHZ7"/>
<name>A0A0D2LHZ7_9CHLO</name>
<keyword evidence="7" id="KW-0249">Electron transport</keyword>
<protein>
    <recommendedName>
        <fullName evidence="12">Cytochrome b561 domain-containing protein</fullName>
    </recommendedName>
</protein>
<evidence type="ECO:0000256" key="1">
    <source>
        <dbReference type="ARBA" id="ARBA00001970"/>
    </source>
</evidence>
<dbReference type="PANTHER" id="PTHR15422">
    <property type="entry name" value="OS05G0565100 PROTEIN"/>
    <property type="match status" value="1"/>
</dbReference>
<reference evidence="13 14" key="1">
    <citation type="journal article" date="2013" name="BMC Genomics">
        <title>Reconstruction of the lipid metabolism for the microalga Monoraphidium neglectum from its genome sequence reveals characteristics suitable for biofuel production.</title>
        <authorList>
            <person name="Bogen C."/>
            <person name="Al-Dilaimi A."/>
            <person name="Albersmeier A."/>
            <person name="Wichmann J."/>
            <person name="Grundmann M."/>
            <person name="Rupp O."/>
            <person name="Lauersen K.J."/>
            <person name="Blifernez-Klassen O."/>
            <person name="Kalinowski J."/>
            <person name="Goesmann A."/>
            <person name="Mussgnug J.H."/>
            <person name="Kruse O."/>
        </authorList>
    </citation>
    <scope>NUCLEOTIDE SEQUENCE [LARGE SCALE GENOMIC DNA]</scope>
    <source>
        <strain evidence="13 14">SAG 48.87</strain>
    </source>
</reference>
<dbReference type="Gene3D" id="1.20.120.1770">
    <property type="match status" value="1"/>
</dbReference>
<keyword evidence="4" id="KW-0349">Heme</keyword>
<organism evidence="13 14">
    <name type="scientific">Monoraphidium neglectum</name>
    <dbReference type="NCBI Taxonomy" id="145388"/>
    <lineage>
        <taxon>Eukaryota</taxon>
        <taxon>Viridiplantae</taxon>
        <taxon>Chlorophyta</taxon>
        <taxon>core chlorophytes</taxon>
        <taxon>Chlorophyceae</taxon>
        <taxon>CS clade</taxon>
        <taxon>Sphaeropleales</taxon>
        <taxon>Selenastraceae</taxon>
        <taxon>Monoraphidium</taxon>
    </lineage>
</organism>
<evidence type="ECO:0000256" key="5">
    <source>
        <dbReference type="ARBA" id="ARBA00022692"/>
    </source>
</evidence>
<keyword evidence="14" id="KW-1185">Reference proteome</keyword>
<feature type="transmembrane region" description="Helical" evidence="11">
    <location>
        <begin position="242"/>
        <end position="263"/>
    </location>
</feature>
<dbReference type="InterPro" id="IPR045150">
    <property type="entry name" value="CYB561D1/2"/>
</dbReference>
<evidence type="ECO:0000256" key="11">
    <source>
        <dbReference type="SAM" id="Phobius"/>
    </source>
</evidence>
<gene>
    <name evidence="13" type="ORF">MNEG_1862</name>
</gene>
<evidence type="ECO:0000256" key="4">
    <source>
        <dbReference type="ARBA" id="ARBA00022617"/>
    </source>
</evidence>
<keyword evidence="6" id="KW-0479">Metal-binding</keyword>
<dbReference type="PANTHER" id="PTHR15422:SF24">
    <property type="entry name" value="DOMON RELATED DOMAIN-CONTAINING PROTEIN"/>
    <property type="match status" value="1"/>
</dbReference>
<evidence type="ECO:0000256" key="8">
    <source>
        <dbReference type="ARBA" id="ARBA00022989"/>
    </source>
</evidence>
<evidence type="ECO:0000259" key="12">
    <source>
        <dbReference type="PROSITE" id="PS50939"/>
    </source>
</evidence>
<feature type="transmembrane region" description="Helical" evidence="11">
    <location>
        <begin position="348"/>
        <end position="371"/>
    </location>
</feature>
<dbReference type="KEGG" id="mng:MNEG_1862"/>
<dbReference type="PROSITE" id="PS50939">
    <property type="entry name" value="CYTOCHROME_B561"/>
    <property type="match status" value="1"/>
</dbReference>
<dbReference type="GO" id="GO:0016020">
    <property type="term" value="C:membrane"/>
    <property type="evidence" value="ECO:0007669"/>
    <property type="project" value="UniProtKB-SubCell"/>
</dbReference>
<dbReference type="InterPro" id="IPR006593">
    <property type="entry name" value="Cyt_b561/ferric_Rdtase_TM"/>
</dbReference>
<keyword evidence="3" id="KW-0813">Transport</keyword>
<dbReference type="GO" id="GO:0046872">
    <property type="term" value="F:metal ion binding"/>
    <property type="evidence" value="ECO:0007669"/>
    <property type="project" value="UniProtKB-KW"/>
</dbReference>
<proteinExistence type="predicted"/>
<dbReference type="Proteomes" id="UP000054498">
    <property type="component" value="Unassembled WGS sequence"/>
</dbReference>
<evidence type="ECO:0000256" key="7">
    <source>
        <dbReference type="ARBA" id="ARBA00022982"/>
    </source>
</evidence>
<dbReference type="EMBL" id="KK100415">
    <property type="protein sequence ID" value="KIZ06094.1"/>
    <property type="molecule type" value="Genomic_DNA"/>
</dbReference>
<feature type="transmembrane region" description="Helical" evidence="11">
    <location>
        <begin position="283"/>
        <end position="301"/>
    </location>
</feature>
<feature type="domain" description="Cytochrome b561" evidence="12">
    <location>
        <begin position="165"/>
        <end position="374"/>
    </location>
</feature>
<keyword evidence="9" id="KW-0408">Iron</keyword>
<keyword evidence="10 11" id="KW-0472">Membrane</keyword>
<keyword evidence="5 11" id="KW-0812">Transmembrane</keyword>